<dbReference type="EMBL" id="CM017659">
    <property type="protein sequence ID" value="TYI56379.1"/>
    <property type="molecule type" value="Genomic_DNA"/>
</dbReference>
<accession>A0A5D2STT0</accession>
<name>A0A5D2STT0_GOSMU</name>
<protein>
    <submittedName>
        <fullName evidence="2">Uncharacterized protein</fullName>
    </submittedName>
</protein>
<dbReference type="AlphaFoldDB" id="A0A5D2STT0"/>
<organism evidence="2 3">
    <name type="scientific">Gossypium mustelinum</name>
    <name type="common">Cotton</name>
    <name type="synonym">Gossypium caicoense</name>
    <dbReference type="NCBI Taxonomy" id="34275"/>
    <lineage>
        <taxon>Eukaryota</taxon>
        <taxon>Viridiplantae</taxon>
        <taxon>Streptophyta</taxon>
        <taxon>Embryophyta</taxon>
        <taxon>Tracheophyta</taxon>
        <taxon>Spermatophyta</taxon>
        <taxon>Magnoliopsida</taxon>
        <taxon>eudicotyledons</taxon>
        <taxon>Gunneridae</taxon>
        <taxon>Pentapetalae</taxon>
        <taxon>rosids</taxon>
        <taxon>malvids</taxon>
        <taxon>Malvales</taxon>
        <taxon>Malvaceae</taxon>
        <taxon>Malvoideae</taxon>
        <taxon>Gossypium</taxon>
    </lineage>
</organism>
<gene>
    <name evidence="2" type="ORF">E1A91_D11G205700v1</name>
</gene>
<feature type="chain" id="PRO_5022716734" evidence="1">
    <location>
        <begin position="19"/>
        <end position="46"/>
    </location>
</feature>
<feature type="signal peptide" evidence="1">
    <location>
        <begin position="1"/>
        <end position="18"/>
    </location>
</feature>
<keyword evidence="1" id="KW-0732">Signal</keyword>
<evidence type="ECO:0000256" key="1">
    <source>
        <dbReference type="SAM" id="SignalP"/>
    </source>
</evidence>
<dbReference type="Proteomes" id="UP000323597">
    <property type="component" value="Chromosome D11"/>
</dbReference>
<evidence type="ECO:0000313" key="2">
    <source>
        <dbReference type="EMBL" id="TYI56379.1"/>
    </source>
</evidence>
<reference evidence="2 3" key="1">
    <citation type="submission" date="2019-07" db="EMBL/GenBank/DDBJ databases">
        <title>WGS assembly of Gossypium mustelinum.</title>
        <authorList>
            <person name="Chen Z.J."/>
            <person name="Sreedasyam A."/>
            <person name="Ando A."/>
            <person name="Song Q."/>
            <person name="De L."/>
            <person name="Hulse-Kemp A."/>
            <person name="Ding M."/>
            <person name="Ye W."/>
            <person name="Kirkbride R."/>
            <person name="Jenkins J."/>
            <person name="Plott C."/>
            <person name="Lovell J."/>
            <person name="Lin Y.-M."/>
            <person name="Vaughn R."/>
            <person name="Liu B."/>
            <person name="Li W."/>
            <person name="Simpson S."/>
            <person name="Scheffler B."/>
            <person name="Saski C."/>
            <person name="Grover C."/>
            <person name="Hu G."/>
            <person name="Conover J."/>
            <person name="Carlson J."/>
            <person name="Shu S."/>
            <person name="Boston L."/>
            <person name="Williams M."/>
            <person name="Peterson D."/>
            <person name="Mcgee K."/>
            <person name="Jones D."/>
            <person name="Wendel J."/>
            <person name="Stelly D."/>
            <person name="Grimwood J."/>
            <person name="Schmutz J."/>
        </authorList>
    </citation>
    <scope>NUCLEOTIDE SEQUENCE [LARGE SCALE GENOMIC DNA]</scope>
    <source>
        <strain evidence="2">1408120.09</strain>
    </source>
</reference>
<evidence type="ECO:0000313" key="3">
    <source>
        <dbReference type="Proteomes" id="UP000323597"/>
    </source>
</evidence>
<proteinExistence type="predicted"/>
<sequence>MVMRSMLCFTKLVAQALAVVNCVKNGTLVLEHKDEHDLGLHLLQFA</sequence>
<keyword evidence="3" id="KW-1185">Reference proteome</keyword>